<dbReference type="HAMAP" id="MF_00022">
    <property type="entry name" value="Glu_tRNA_synth_type1"/>
    <property type="match status" value="1"/>
</dbReference>
<feature type="binding site" evidence="8">
    <location>
        <position position="136"/>
    </location>
    <ligand>
        <name>Zn(2+)</name>
        <dbReference type="ChEBI" id="CHEBI:29105"/>
    </ligand>
</feature>
<dbReference type="InterPro" id="IPR033910">
    <property type="entry name" value="GluRS_core"/>
</dbReference>
<dbReference type="Gene3D" id="1.10.8.70">
    <property type="entry name" value="Glutamate-tRNA synthetase, class I, anticodon-binding domain 1"/>
    <property type="match status" value="1"/>
</dbReference>
<evidence type="ECO:0000313" key="11">
    <source>
        <dbReference type="EMBL" id="OGF27961.1"/>
    </source>
</evidence>
<dbReference type="EC" id="6.1.1.17" evidence="8"/>
<dbReference type="InterPro" id="IPR020751">
    <property type="entry name" value="aa-tRNA-synth_I_codon-bd_sub2"/>
</dbReference>
<evidence type="ECO:0000256" key="7">
    <source>
        <dbReference type="ARBA" id="ARBA00023146"/>
    </source>
</evidence>
<dbReference type="InterPro" id="IPR020752">
    <property type="entry name" value="Glu-tRNA-synth_I_codon-bd_sub1"/>
</dbReference>
<organism evidence="11 12">
    <name type="scientific">Candidatus Falkowbacteria bacterium RIFOXYA2_FULL_47_19</name>
    <dbReference type="NCBI Taxonomy" id="1797994"/>
    <lineage>
        <taxon>Bacteria</taxon>
        <taxon>Candidatus Falkowiibacteriota</taxon>
    </lineage>
</organism>
<dbReference type="Proteomes" id="UP000178367">
    <property type="component" value="Unassembled WGS sequence"/>
</dbReference>
<dbReference type="PANTHER" id="PTHR43311">
    <property type="entry name" value="GLUTAMATE--TRNA LIGASE"/>
    <property type="match status" value="1"/>
</dbReference>
<comment type="subcellular location">
    <subcellularLocation>
        <location evidence="8">Cytoplasm</location>
    </subcellularLocation>
</comment>
<feature type="binding site" evidence="8">
    <location>
        <position position="254"/>
    </location>
    <ligand>
        <name>ATP</name>
        <dbReference type="ChEBI" id="CHEBI:30616"/>
    </ligand>
</feature>
<dbReference type="GO" id="GO:0005524">
    <property type="term" value="F:ATP binding"/>
    <property type="evidence" value="ECO:0007669"/>
    <property type="project" value="UniProtKB-UniRule"/>
</dbReference>
<keyword evidence="5 8" id="KW-0067">ATP-binding</keyword>
<dbReference type="InterPro" id="IPR014729">
    <property type="entry name" value="Rossmann-like_a/b/a_fold"/>
</dbReference>
<dbReference type="GO" id="GO:0005737">
    <property type="term" value="C:cytoplasm"/>
    <property type="evidence" value="ECO:0007669"/>
    <property type="project" value="UniProtKB-SubCell"/>
</dbReference>
<dbReference type="GO" id="GO:0008270">
    <property type="term" value="F:zinc ion binding"/>
    <property type="evidence" value="ECO:0007669"/>
    <property type="project" value="UniProtKB-UniRule"/>
</dbReference>
<feature type="binding site" evidence="8">
    <location>
        <position position="107"/>
    </location>
    <ligand>
        <name>Zn(2+)</name>
        <dbReference type="ChEBI" id="CHEBI:29105"/>
    </ligand>
</feature>
<dbReference type="PANTHER" id="PTHR43311:SF2">
    <property type="entry name" value="GLUTAMATE--TRNA LIGASE, MITOCHONDRIAL-RELATED"/>
    <property type="match status" value="1"/>
</dbReference>
<dbReference type="InterPro" id="IPR020058">
    <property type="entry name" value="Glu/Gln-tRNA-synth_Ib_cat-dom"/>
</dbReference>
<keyword evidence="8" id="KW-0479">Metal-binding</keyword>
<dbReference type="EMBL" id="MFGB01000005">
    <property type="protein sequence ID" value="OGF27961.1"/>
    <property type="molecule type" value="Genomic_DNA"/>
</dbReference>
<keyword evidence="4 8" id="KW-0547">Nucleotide-binding</keyword>
<dbReference type="InterPro" id="IPR008925">
    <property type="entry name" value="aa_tRNA-synth_I_cd-bd_sf"/>
</dbReference>
<dbReference type="SUPFAM" id="SSF52374">
    <property type="entry name" value="Nucleotidylyl transferase"/>
    <property type="match status" value="1"/>
</dbReference>
<dbReference type="GO" id="GO:0000049">
    <property type="term" value="F:tRNA binding"/>
    <property type="evidence" value="ECO:0007669"/>
    <property type="project" value="InterPro"/>
</dbReference>
<comment type="subunit">
    <text evidence="8">Monomer.</text>
</comment>
<feature type="domain" description="Aminoacyl-tRNA synthetase class I anticodon-binding" evidence="10">
    <location>
        <begin position="333"/>
        <end position="485"/>
    </location>
</feature>
<evidence type="ECO:0000259" key="10">
    <source>
        <dbReference type="Pfam" id="PF19269"/>
    </source>
</evidence>
<evidence type="ECO:0000256" key="8">
    <source>
        <dbReference type="HAMAP-Rule" id="MF_00022"/>
    </source>
</evidence>
<evidence type="ECO:0000259" key="9">
    <source>
        <dbReference type="Pfam" id="PF00749"/>
    </source>
</evidence>
<reference evidence="11 12" key="1">
    <citation type="journal article" date="2016" name="Nat. Commun.">
        <title>Thousands of microbial genomes shed light on interconnected biogeochemical processes in an aquifer system.</title>
        <authorList>
            <person name="Anantharaman K."/>
            <person name="Brown C.T."/>
            <person name="Hug L.A."/>
            <person name="Sharon I."/>
            <person name="Castelle C.J."/>
            <person name="Probst A.J."/>
            <person name="Thomas B.C."/>
            <person name="Singh A."/>
            <person name="Wilkins M.J."/>
            <person name="Karaoz U."/>
            <person name="Brodie E.L."/>
            <person name="Williams K.H."/>
            <person name="Hubbard S.S."/>
            <person name="Banfield J.F."/>
        </authorList>
    </citation>
    <scope>NUCLEOTIDE SEQUENCE [LARGE SCALE GENOMIC DNA]</scope>
</reference>
<comment type="cofactor">
    <cofactor evidence="8">
        <name>Zn(2+)</name>
        <dbReference type="ChEBI" id="CHEBI:29105"/>
    </cofactor>
    <text evidence="8">Binds 1 zinc ion per subunit.</text>
</comment>
<evidence type="ECO:0000256" key="2">
    <source>
        <dbReference type="ARBA" id="ARBA00022490"/>
    </source>
</evidence>
<dbReference type="InterPro" id="IPR000924">
    <property type="entry name" value="Glu/Gln-tRNA-synth"/>
</dbReference>
<dbReference type="InterPro" id="IPR045462">
    <property type="entry name" value="aa-tRNA-synth_I_cd-bd"/>
</dbReference>
<dbReference type="GO" id="GO:0006424">
    <property type="term" value="P:glutamyl-tRNA aminoacylation"/>
    <property type="evidence" value="ECO:0007669"/>
    <property type="project" value="UniProtKB-UniRule"/>
</dbReference>
<feature type="binding site" evidence="8">
    <location>
        <position position="134"/>
    </location>
    <ligand>
        <name>Zn(2+)</name>
        <dbReference type="ChEBI" id="CHEBI:29105"/>
    </ligand>
</feature>
<keyword evidence="8" id="KW-0862">Zinc</keyword>
<evidence type="ECO:0000256" key="3">
    <source>
        <dbReference type="ARBA" id="ARBA00022598"/>
    </source>
</evidence>
<dbReference type="InterPro" id="IPR049940">
    <property type="entry name" value="GluQ/Sye"/>
</dbReference>
<dbReference type="PROSITE" id="PS00178">
    <property type="entry name" value="AA_TRNA_LIGASE_I"/>
    <property type="match status" value="1"/>
</dbReference>
<comment type="catalytic activity">
    <reaction evidence="8">
        <text>tRNA(Glu) + L-glutamate + ATP = L-glutamyl-tRNA(Glu) + AMP + diphosphate</text>
        <dbReference type="Rhea" id="RHEA:23540"/>
        <dbReference type="Rhea" id="RHEA-COMP:9663"/>
        <dbReference type="Rhea" id="RHEA-COMP:9680"/>
        <dbReference type="ChEBI" id="CHEBI:29985"/>
        <dbReference type="ChEBI" id="CHEBI:30616"/>
        <dbReference type="ChEBI" id="CHEBI:33019"/>
        <dbReference type="ChEBI" id="CHEBI:78442"/>
        <dbReference type="ChEBI" id="CHEBI:78520"/>
        <dbReference type="ChEBI" id="CHEBI:456215"/>
        <dbReference type="EC" id="6.1.1.17"/>
    </reaction>
</comment>
<feature type="short sequence motif" description="'KMSKS' region" evidence="8">
    <location>
        <begin position="251"/>
        <end position="255"/>
    </location>
</feature>
<proteinExistence type="inferred from homology"/>
<gene>
    <name evidence="8" type="primary">gltX</name>
    <name evidence="11" type="ORF">A2227_05135</name>
</gene>
<evidence type="ECO:0000256" key="6">
    <source>
        <dbReference type="ARBA" id="ARBA00022917"/>
    </source>
</evidence>
<dbReference type="FunFam" id="3.40.50.620:FF:000045">
    <property type="entry name" value="Glutamate--tRNA ligase, mitochondrial"/>
    <property type="match status" value="1"/>
</dbReference>
<evidence type="ECO:0000256" key="4">
    <source>
        <dbReference type="ARBA" id="ARBA00022741"/>
    </source>
</evidence>
<keyword evidence="6 8" id="KW-0648">Protein biosynthesis</keyword>
<feature type="binding site" evidence="8">
    <location>
        <position position="109"/>
    </location>
    <ligand>
        <name>Zn(2+)</name>
        <dbReference type="ChEBI" id="CHEBI:29105"/>
    </ligand>
</feature>
<dbReference type="Gene3D" id="1.10.10.350">
    <property type="match status" value="1"/>
</dbReference>
<evidence type="ECO:0000256" key="5">
    <source>
        <dbReference type="ARBA" id="ARBA00022840"/>
    </source>
</evidence>
<evidence type="ECO:0000256" key="1">
    <source>
        <dbReference type="ARBA" id="ARBA00007894"/>
    </source>
</evidence>
<feature type="domain" description="Glutamyl/glutaminyl-tRNA synthetase class Ib catalytic" evidence="9">
    <location>
        <begin position="3"/>
        <end position="319"/>
    </location>
</feature>
<comment type="function">
    <text evidence="8">Catalyzes the attachment of glutamate to tRNA(Glu) in a two-step reaction: glutamate is first activated by ATP to form Glu-AMP and then transferred to the acceptor end of tRNA(Glu).</text>
</comment>
<feature type="short sequence motif" description="'HIGH' region" evidence="8">
    <location>
        <begin position="10"/>
        <end position="20"/>
    </location>
</feature>
<dbReference type="PRINTS" id="PR00987">
    <property type="entry name" value="TRNASYNTHGLU"/>
</dbReference>
<protein>
    <recommendedName>
        <fullName evidence="8">Glutamate--tRNA ligase</fullName>
        <ecNumber evidence="8">6.1.1.17</ecNumber>
    </recommendedName>
    <alternativeName>
        <fullName evidence="8">Glutamyl-tRNA synthetase</fullName>
        <shortName evidence="8">GluRS</shortName>
    </alternativeName>
</protein>
<dbReference type="InterPro" id="IPR004527">
    <property type="entry name" value="Glu-tRNA-ligase_bac/mito"/>
</dbReference>
<keyword evidence="2 8" id="KW-0963">Cytoplasm</keyword>
<sequence length="488" mass="56055">MEKIRTRFAPSPTGFLHIGNFRTALFAYLIARAEHGTLALRIEDTDEKRYVGEAEEALFRILDWSGLKFDEGPGIGGEYGPYVQSQRQAIYDKYRDEILAKGGAYHCFCSPERLEKMRAEQQANKQAPRYDRHCRDLYPEEVEERIKAGEKYVIRQKMPLDGEVVAHDELRGDIKFQASELEDHVLIKSSGMPTYQFAVVVDDHLMEITHVVRGEDWIPSFPKNILLYKSFGWDVPKFVHPPLILNKGGGKLSKRQGDVAVEDYRDKGYLTEALINFCALLGWHPKGDNEILTLKELEETFDYKNIGTSPAVFDIDKLDYFNGYYIRQKPLGELVELCRPFLEKNLALTDNPRKQSKDFITKVVELEQERLKKLSEIGELTRFFFVDKLDAAKVLLLLPWKKLTAEQARENLKLIVGLMEKIPEVNWTNDSLEEGIMDYLKKNELRVGEYLWPMRVALTGEKASPGPFDVAEVLGKAESLERIKALTI</sequence>
<dbReference type="CDD" id="cd00808">
    <property type="entry name" value="GluRS_core"/>
    <property type="match status" value="1"/>
</dbReference>
<comment type="caution">
    <text evidence="11">The sequence shown here is derived from an EMBL/GenBank/DDBJ whole genome shotgun (WGS) entry which is preliminary data.</text>
</comment>
<comment type="similarity">
    <text evidence="1 8">Belongs to the class-I aminoacyl-tRNA synthetase family. Glutamate--tRNA ligase type 1 subfamily.</text>
</comment>
<dbReference type="GO" id="GO:0004818">
    <property type="term" value="F:glutamate-tRNA ligase activity"/>
    <property type="evidence" value="ECO:0007669"/>
    <property type="project" value="UniProtKB-UniRule"/>
</dbReference>
<name>A0A1F5SP14_9BACT</name>
<dbReference type="Gene3D" id="3.40.50.620">
    <property type="entry name" value="HUPs"/>
    <property type="match status" value="1"/>
</dbReference>
<dbReference type="NCBIfam" id="TIGR00464">
    <property type="entry name" value="gltX_bact"/>
    <property type="match status" value="1"/>
</dbReference>
<dbReference type="SUPFAM" id="SSF48163">
    <property type="entry name" value="An anticodon-binding domain of class I aminoacyl-tRNA synthetases"/>
    <property type="match status" value="1"/>
</dbReference>
<dbReference type="AlphaFoldDB" id="A0A1F5SP14"/>
<evidence type="ECO:0000313" key="12">
    <source>
        <dbReference type="Proteomes" id="UP000178367"/>
    </source>
</evidence>
<dbReference type="STRING" id="1797994.A2227_05135"/>
<dbReference type="Pfam" id="PF19269">
    <property type="entry name" value="Anticodon_2"/>
    <property type="match status" value="1"/>
</dbReference>
<keyword evidence="7 8" id="KW-0030">Aminoacyl-tRNA synthetase</keyword>
<dbReference type="Pfam" id="PF00749">
    <property type="entry name" value="tRNA-synt_1c"/>
    <property type="match status" value="1"/>
</dbReference>
<keyword evidence="3 8" id="KW-0436">Ligase</keyword>
<accession>A0A1F5SP14</accession>
<dbReference type="InterPro" id="IPR001412">
    <property type="entry name" value="aa-tRNA-synth_I_CS"/>
</dbReference>